<sequence length="70" mass="8406">MNNQDKKLIDDIVWWIPFRNLRNNIRKLLINNYTVNNKINELLNITDNLNNEVNNIKNINYANPNELKII</sequence>
<dbReference type="EMBL" id="SJDU01000019">
    <property type="protein sequence ID" value="TKZ36174.1"/>
    <property type="molecule type" value="Genomic_DNA"/>
</dbReference>
<accession>A0ABY2TTT9</accession>
<protein>
    <submittedName>
        <fullName evidence="1">Uncharacterized protein</fullName>
    </submittedName>
</protein>
<keyword evidence="2" id="KW-1185">Reference proteome</keyword>
<evidence type="ECO:0000313" key="2">
    <source>
        <dbReference type="Proteomes" id="UP000310168"/>
    </source>
</evidence>
<gene>
    <name evidence="1" type="ORF">EZH24_01480</name>
</gene>
<dbReference type="Proteomes" id="UP000310168">
    <property type="component" value="Unassembled WGS sequence"/>
</dbReference>
<organism evidence="1 2">
    <name type="scientific">Brachyspira catarrhinii</name>
    <dbReference type="NCBI Taxonomy" id="2528966"/>
    <lineage>
        <taxon>Bacteria</taxon>
        <taxon>Pseudomonadati</taxon>
        <taxon>Spirochaetota</taxon>
        <taxon>Spirochaetia</taxon>
        <taxon>Brachyspirales</taxon>
        <taxon>Brachyspiraceae</taxon>
        <taxon>Brachyspira</taxon>
    </lineage>
</organism>
<proteinExistence type="predicted"/>
<name>A0ABY2TTT9_9SPIR</name>
<reference evidence="1 2" key="1">
    <citation type="journal article" date="2019" name="Anaerobe">
        <title>Brachyspira catarrhinii sp. nov., an anaerobic intestinal spirochaete isolated from vervet monkeys may have been misidentified as Brachyspira aalborgi in previous studies.</title>
        <authorList>
            <person name="Phillips N.D."/>
            <person name="La T."/>
            <person name="Hampson D.J."/>
        </authorList>
    </citation>
    <scope>NUCLEOTIDE SEQUENCE [LARGE SCALE GENOMIC DNA]</scope>
    <source>
        <strain evidence="1 2">Z12</strain>
    </source>
</reference>
<evidence type="ECO:0000313" key="1">
    <source>
        <dbReference type="EMBL" id="TKZ36174.1"/>
    </source>
</evidence>
<dbReference type="RefSeq" id="WP_137997366.1">
    <property type="nucleotide sequence ID" value="NZ_SJDU01000019.1"/>
</dbReference>
<comment type="caution">
    <text evidence="1">The sequence shown here is derived from an EMBL/GenBank/DDBJ whole genome shotgun (WGS) entry which is preliminary data.</text>
</comment>